<dbReference type="InterPro" id="IPR036318">
    <property type="entry name" value="FAD-bd_PCMH-like_sf"/>
</dbReference>
<dbReference type="InterPro" id="IPR036683">
    <property type="entry name" value="CO_DH_flav_C_dom_sf"/>
</dbReference>
<gene>
    <name evidence="5" type="ORF">ACFFR3_25420</name>
</gene>
<evidence type="ECO:0000313" key="6">
    <source>
        <dbReference type="Proteomes" id="UP001589568"/>
    </source>
</evidence>
<reference evidence="5 6" key="1">
    <citation type="submission" date="2024-09" db="EMBL/GenBank/DDBJ databases">
        <authorList>
            <person name="Sun Q."/>
            <person name="Mori K."/>
        </authorList>
    </citation>
    <scope>NUCLEOTIDE SEQUENCE [LARGE SCALE GENOMIC DNA]</scope>
    <source>
        <strain evidence="5 6">JCM 3324</strain>
    </source>
</reference>
<evidence type="ECO:0000313" key="5">
    <source>
        <dbReference type="EMBL" id="MFB9472853.1"/>
    </source>
</evidence>
<sequence length="298" mass="30059">MKPPPFAYHAPRDLGAALRTLAEVGAEGGKVLAGGQSLIPMLNMRLAAPGHLVDINRVAGLDGLEVTPEGVRVGALVRHSDAERAGAHPLLTQALKLVAHPVIRNRGTVVGSLVHADPAAELPAVLAVLGGSVRLARWDGGPAGGSPDGGSAGGAAERSAGGVAVMRDVPAAEFFVGPMESAARPGELAVSAFFPAVEEGVGVAFHEVARRHGDYALAGVCALVTPDGRARVACIGVGPVPVVVELDKLAGAADAVRAAADPDDDLHATAAYRRHLVGVLAERALHDAAREGAAAHGP</sequence>
<dbReference type="SUPFAM" id="SSF55447">
    <property type="entry name" value="CO dehydrogenase flavoprotein C-terminal domain-like"/>
    <property type="match status" value="1"/>
</dbReference>
<dbReference type="InterPro" id="IPR016169">
    <property type="entry name" value="FAD-bd_PCMH_sub2"/>
</dbReference>
<comment type="caution">
    <text evidence="5">The sequence shown here is derived from an EMBL/GenBank/DDBJ whole genome shotgun (WGS) entry which is preliminary data.</text>
</comment>
<name>A0ABV5NRA4_9ACTN</name>
<evidence type="ECO:0000259" key="4">
    <source>
        <dbReference type="PROSITE" id="PS51387"/>
    </source>
</evidence>
<dbReference type="InterPro" id="IPR016167">
    <property type="entry name" value="FAD-bd_PCMH_sub1"/>
</dbReference>
<evidence type="ECO:0000256" key="3">
    <source>
        <dbReference type="ARBA" id="ARBA00023002"/>
    </source>
</evidence>
<keyword evidence="1" id="KW-0285">Flavoprotein</keyword>
<evidence type="ECO:0000256" key="2">
    <source>
        <dbReference type="ARBA" id="ARBA00022827"/>
    </source>
</evidence>
<proteinExistence type="predicted"/>
<dbReference type="Proteomes" id="UP001589568">
    <property type="component" value="Unassembled WGS sequence"/>
</dbReference>
<dbReference type="PANTHER" id="PTHR42659">
    <property type="entry name" value="XANTHINE DEHYDROGENASE SUBUNIT C-RELATED"/>
    <property type="match status" value="1"/>
</dbReference>
<dbReference type="InterPro" id="IPR016166">
    <property type="entry name" value="FAD-bd_PCMH"/>
</dbReference>
<dbReference type="InterPro" id="IPR002346">
    <property type="entry name" value="Mopterin_DH_FAD-bd"/>
</dbReference>
<feature type="domain" description="FAD-binding PCMH-type" evidence="4">
    <location>
        <begin position="1"/>
        <end position="199"/>
    </location>
</feature>
<dbReference type="InterPro" id="IPR051312">
    <property type="entry name" value="Diverse_Substr_Oxidored"/>
</dbReference>
<dbReference type="Pfam" id="PF00941">
    <property type="entry name" value="FAD_binding_5"/>
    <property type="match status" value="1"/>
</dbReference>
<keyword evidence="6" id="KW-1185">Reference proteome</keyword>
<dbReference type="InterPro" id="IPR005107">
    <property type="entry name" value="CO_DH_flav_C"/>
</dbReference>
<dbReference type="RefSeq" id="WP_379483960.1">
    <property type="nucleotide sequence ID" value="NZ_JBHMCF010000029.1"/>
</dbReference>
<dbReference type="Gene3D" id="3.30.390.50">
    <property type="entry name" value="CO dehydrogenase flavoprotein, C-terminal domain"/>
    <property type="match status" value="1"/>
</dbReference>
<dbReference type="EMBL" id="JBHMCF010000029">
    <property type="protein sequence ID" value="MFB9472853.1"/>
    <property type="molecule type" value="Genomic_DNA"/>
</dbReference>
<dbReference type="PROSITE" id="PS51387">
    <property type="entry name" value="FAD_PCMH"/>
    <property type="match status" value="1"/>
</dbReference>
<dbReference type="PANTHER" id="PTHR42659:SF2">
    <property type="entry name" value="XANTHINE DEHYDROGENASE SUBUNIT C-RELATED"/>
    <property type="match status" value="1"/>
</dbReference>
<dbReference type="SUPFAM" id="SSF56176">
    <property type="entry name" value="FAD-binding/transporter-associated domain-like"/>
    <property type="match status" value="1"/>
</dbReference>
<keyword evidence="3" id="KW-0560">Oxidoreductase</keyword>
<accession>A0ABV5NRA4</accession>
<dbReference type="Gene3D" id="3.30.465.10">
    <property type="match status" value="1"/>
</dbReference>
<protein>
    <submittedName>
        <fullName evidence="5">FAD binding domain-containing protein</fullName>
    </submittedName>
</protein>
<dbReference type="SMART" id="SM01092">
    <property type="entry name" value="CO_deh_flav_C"/>
    <property type="match status" value="1"/>
</dbReference>
<keyword evidence="2" id="KW-0274">FAD</keyword>
<organism evidence="5 6">
    <name type="scientific">Nonomuraea salmonea</name>
    <dbReference type="NCBI Taxonomy" id="46181"/>
    <lineage>
        <taxon>Bacteria</taxon>
        <taxon>Bacillati</taxon>
        <taxon>Actinomycetota</taxon>
        <taxon>Actinomycetes</taxon>
        <taxon>Streptosporangiales</taxon>
        <taxon>Streptosporangiaceae</taxon>
        <taxon>Nonomuraea</taxon>
    </lineage>
</organism>
<dbReference type="Gene3D" id="3.30.43.10">
    <property type="entry name" value="Uridine Diphospho-n-acetylenolpyruvylglucosamine Reductase, domain 2"/>
    <property type="match status" value="1"/>
</dbReference>
<evidence type="ECO:0000256" key="1">
    <source>
        <dbReference type="ARBA" id="ARBA00022630"/>
    </source>
</evidence>
<dbReference type="Pfam" id="PF03450">
    <property type="entry name" value="CO_deh_flav_C"/>
    <property type="match status" value="1"/>
</dbReference>